<dbReference type="EMBL" id="LT622873">
    <property type="protein sequence ID" value="SCW23373.1"/>
    <property type="molecule type" value="Genomic_DNA"/>
</dbReference>
<geneLocation type="chloroplast" evidence="10"/>
<protein>
    <recommendedName>
        <fullName evidence="9">Potassium/proton antiporter CemA</fullName>
    </recommendedName>
    <alternativeName>
        <fullName evidence="9">Chloroplast envelope membrane protein A</fullName>
        <shortName evidence="9">CemA</shortName>
    </alternativeName>
</protein>
<dbReference type="RefSeq" id="YP_009314918.1">
    <property type="nucleotide sequence ID" value="NC_031664.1"/>
</dbReference>
<keyword evidence="6 9" id="KW-0406">Ion transport</keyword>
<evidence type="ECO:0000256" key="3">
    <source>
        <dbReference type="ARBA" id="ARBA00022692"/>
    </source>
</evidence>
<dbReference type="Pfam" id="PF03040">
    <property type="entry name" value="CemA"/>
    <property type="match status" value="1"/>
</dbReference>
<comment type="subcellular location">
    <subcellularLocation>
        <location evidence="1">Membrane</location>
        <topology evidence="1">Multi-pass membrane protein</topology>
    </subcellularLocation>
    <subcellularLocation>
        <location evidence="9">Plastid</location>
        <location evidence="9">Chloroplast inner membrane</location>
        <topology evidence="9">Multi-pass membrane protein</topology>
    </subcellularLocation>
</comment>
<reference evidence="10" key="1">
    <citation type="submission" date="2016-10" db="EMBL/GenBank/DDBJ databases">
        <title>Chloroplast genomes as a tool to resolve red algal phylogenies: a case study in the Nemaliales.</title>
        <authorList>
            <person name="Costa J.F."/>
            <person name="Lin S.M."/>
            <person name="Macaya E.C."/>
            <person name="Fernandez-Garcia C."/>
            <person name="Verbruggen H."/>
        </authorList>
    </citation>
    <scope>NUCLEOTIDE SEQUENCE</scope>
    <source>
        <strain evidence="10">J.0081</strain>
    </source>
</reference>
<evidence type="ECO:0000313" key="10">
    <source>
        <dbReference type="EMBL" id="SCW23373.1"/>
    </source>
</evidence>
<evidence type="ECO:0000256" key="6">
    <source>
        <dbReference type="ARBA" id="ARBA00023065"/>
    </source>
</evidence>
<keyword evidence="5 9" id="KW-1133">Transmembrane helix</keyword>
<keyword evidence="9" id="KW-0630">Potassium</keyword>
<keyword evidence="2 9" id="KW-0813">Transport</keyword>
<dbReference type="PANTHER" id="PTHR33650">
    <property type="entry name" value="CHLOROPLAST ENVELOPE MEMBRANE PROTEIN-RELATED"/>
    <property type="match status" value="1"/>
</dbReference>
<evidence type="ECO:0000256" key="5">
    <source>
        <dbReference type="ARBA" id="ARBA00022989"/>
    </source>
</evidence>
<dbReference type="InterPro" id="IPR004282">
    <property type="entry name" value="CemA"/>
</dbReference>
<name>A0A1G4NXF1_9FLOR</name>
<keyword evidence="10" id="KW-0934">Plastid</keyword>
<proteinExistence type="inferred from homology"/>
<keyword evidence="9" id="KW-0050">Antiport</keyword>
<keyword evidence="9" id="KW-0633">Potassium transport</keyword>
<evidence type="ECO:0000256" key="1">
    <source>
        <dbReference type="ARBA" id="ARBA00004141"/>
    </source>
</evidence>
<comment type="similarity">
    <text evidence="8 9">Belongs to the CemA family.</text>
</comment>
<evidence type="ECO:0000256" key="4">
    <source>
        <dbReference type="ARBA" id="ARBA00022781"/>
    </source>
</evidence>
<evidence type="ECO:0000256" key="2">
    <source>
        <dbReference type="ARBA" id="ARBA00022448"/>
    </source>
</evidence>
<keyword evidence="3 9" id="KW-0812">Transmembrane</keyword>
<dbReference type="PANTHER" id="PTHR33650:SF2">
    <property type="entry name" value="CHLOROPLAST ENVELOPE MEMBRANE PROTEIN"/>
    <property type="match status" value="1"/>
</dbReference>
<gene>
    <name evidence="9 10" type="primary">cemA</name>
    <name evidence="10" type="ORF">J0081_103</name>
</gene>
<comment type="function">
    <text evidence="9">Contributes to K(+)/H(+) antiport activity by supporting proton efflux to control proton extrusion and homeostasis in chloroplasts in a light-dependent manner to modulate photosynthesis. Prevents excessive induction of non-photochemical quenching (NPQ) under continuous-light conditions. Indirectly promotes efficient inorganic carbon uptake into chloroplasts.</text>
</comment>
<evidence type="ECO:0000256" key="8">
    <source>
        <dbReference type="ARBA" id="ARBA00043980"/>
    </source>
</evidence>
<dbReference type="HAMAP" id="MF_01308">
    <property type="entry name" value="CemA_PxcA"/>
    <property type="match status" value="1"/>
</dbReference>
<organism evidence="10">
    <name type="scientific">Scinaia undulata</name>
    <dbReference type="NCBI Taxonomy" id="1884664"/>
    <lineage>
        <taxon>Eukaryota</taxon>
        <taxon>Rhodophyta</taxon>
        <taxon>Florideophyceae</taxon>
        <taxon>Nemaliophycidae</taxon>
        <taxon>Nemaliales</taxon>
        <taxon>Scinaiaceae</taxon>
        <taxon>Scinaia</taxon>
    </lineage>
</organism>
<evidence type="ECO:0000256" key="9">
    <source>
        <dbReference type="HAMAP-Rule" id="MF_01308"/>
    </source>
</evidence>
<dbReference type="GO" id="GO:0006813">
    <property type="term" value="P:potassium ion transport"/>
    <property type="evidence" value="ECO:0007669"/>
    <property type="project" value="UniProtKB-UniRule"/>
</dbReference>
<dbReference type="GO" id="GO:0015297">
    <property type="term" value="F:antiporter activity"/>
    <property type="evidence" value="ECO:0007669"/>
    <property type="project" value="UniProtKB-KW"/>
</dbReference>
<dbReference type="GO" id="GO:0015078">
    <property type="term" value="F:proton transmembrane transporter activity"/>
    <property type="evidence" value="ECO:0007669"/>
    <property type="project" value="UniProtKB-UniRule"/>
</dbReference>
<keyword evidence="7 9" id="KW-0472">Membrane</keyword>
<keyword evidence="9" id="KW-1001">Plastid inner membrane</keyword>
<sequence>MKYWNLRQLNQSTIEKISPMPRSITKTFDRFKQELNPQAEMEALEEFRVSRYQTIASMKYLIMIIIVPLVVNQFSKNFIIGPTVDYVWNINQPGIFLNASQEERALIELQRFEEKLHFEILIGKFPDLSNELLKTKVKEQALLITQQYVQESINAIKNILADILSAGVLSILIISGRRELYILKSFINELIYGLSDTAKAFLIILFTDIFVGFHSPHGWEVILEVGLRHFGLPENRDFIFLFISTFPVVLDTIFKYWIFRYLNKVSPSAVATYHSMNE</sequence>
<dbReference type="GO" id="GO:0009706">
    <property type="term" value="C:chloroplast inner membrane"/>
    <property type="evidence" value="ECO:0007669"/>
    <property type="project" value="UniProtKB-SubCell"/>
</dbReference>
<reference evidence="10" key="2">
    <citation type="submission" date="2016-10" db="EMBL/GenBank/DDBJ databases">
        <authorList>
            <person name="de Groot N.N."/>
        </authorList>
    </citation>
    <scope>NUCLEOTIDE SEQUENCE</scope>
    <source>
        <strain evidence="10">J.0081</strain>
    </source>
</reference>
<accession>A0A1G4NXF1</accession>
<keyword evidence="4 9" id="KW-0375">Hydrogen ion transport</keyword>
<keyword evidence="10" id="KW-0150">Chloroplast</keyword>
<dbReference type="AlphaFoldDB" id="A0A1G4NXF1"/>
<evidence type="ECO:0000256" key="7">
    <source>
        <dbReference type="ARBA" id="ARBA00023136"/>
    </source>
</evidence>
<feature type="transmembrane region" description="Helical" evidence="9">
    <location>
        <begin position="238"/>
        <end position="258"/>
    </location>
</feature>
<feature type="transmembrane region" description="Helical" evidence="9">
    <location>
        <begin position="197"/>
        <end position="218"/>
    </location>
</feature>
<comment type="catalytic activity">
    <reaction evidence="9">
        <text>K(+)(in) + H(+)(out) = K(+)(out) + H(+)(in)</text>
        <dbReference type="Rhea" id="RHEA:29467"/>
        <dbReference type="ChEBI" id="CHEBI:15378"/>
        <dbReference type="ChEBI" id="CHEBI:29103"/>
    </reaction>
</comment>
<dbReference type="GeneID" id="30001133"/>